<organism evidence="7 8">
    <name type="scientific">Cytobacillus firmus</name>
    <name type="common">Bacillus firmus</name>
    <dbReference type="NCBI Taxonomy" id="1399"/>
    <lineage>
        <taxon>Bacteria</taxon>
        <taxon>Bacillati</taxon>
        <taxon>Bacillota</taxon>
        <taxon>Bacilli</taxon>
        <taxon>Bacillales</taxon>
        <taxon>Bacillaceae</taxon>
        <taxon>Cytobacillus</taxon>
    </lineage>
</organism>
<gene>
    <name evidence="7" type="ORF">DFO70_103425</name>
</gene>
<dbReference type="GO" id="GO:0006310">
    <property type="term" value="P:DNA recombination"/>
    <property type="evidence" value="ECO:0007669"/>
    <property type="project" value="UniProtKB-KW"/>
</dbReference>
<comment type="similarity">
    <text evidence="1">Belongs to the 'phage' integrase family.</text>
</comment>
<evidence type="ECO:0000259" key="5">
    <source>
        <dbReference type="PROSITE" id="PS51898"/>
    </source>
</evidence>
<comment type="caution">
    <text evidence="7">The sequence shown here is derived from an EMBL/GenBank/DDBJ whole genome shotgun (WGS) entry which is preliminary data.</text>
</comment>
<dbReference type="InterPro" id="IPR011010">
    <property type="entry name" value="DNA_brk_join_enz"/>
</dbReference>
<dbReference type="GO" id="GO:0003677">
    <property type="term" value="F:DNA binding"/>
    <property type="evidence" value="ECO:0007669"/>
    <property type="project" value="UniProtKB-UniRule"/>
</dbReference>
<accession>A0A366K2N1</accession>
<dbReference type="Gene3D" id="1.10.443.10">
    <property type="entry name" value="Intergrase catalytic core"/>
    <property type="match status" value="1"/>
</dbReference>
<evidence type="ECO:0000256" key="4">
    <source>
        <dbReference type="PROSITE-ProRule" id="PRU01248"/>
    </source>
</evidence>
<dbReference type="AlphaFoldDB" id="A0A366K2N1"/>
<dbReference type="Pfam" id="PF13102">
    <property type="entry name" value="Phage_int_SAM_5"/>
    <property type="match status" value="1"/>
</dbReference>
<dbReference type="InterPro" id="IPR002104">
    <property type="entry name" value="Integrase_catalytic"/>
</dbReference>
<evidence type="ECO:0000256" key="2">
    <source>
        <dbReference type="ARBA" id="ARBA00023125"/>
    </source>
</evidence>
<dbReference type="OrthoDB" id="107900at2"/>
<dbReference type="InterPro" id="IPR013762">
    <property type="entry name" value="Integrase-like_cat_sf"/>
</dbReference>
<protein>
    <submittedName>
        <fullName evidence="7">Integrase/recombinase XerD</fullName>
    </submittedName>
</protein>
<dbReference type="InterPro" id="IPR044068">
    <property type="entry name" value="CB"/>
</dbReference>
<feature type="domain" description="Tyr recombinase" evidence="5">
    <location>
        <begin position="133"/>
        <end position="251"/>
    </location>
</feature>
<dbReference type="RefSeq" id="WP_113882064.1">
    <property type="nucleotide sequence ID" value="NZ_QNSF01000003.1"/>
</dbReference>
<dbReference type="CDD" id="cd00397">
    <property type="entry name" value="DNA_BRE_C"/>
    <property type="match status" value="1"/>
</dbReference>
<dbReference type="SUPFAM" id="SSF56349">
    <property type="entry name" value="DNA breaking-rejoining enzymes"/>
    <property type="match status" value="1"/>
</dbReference>
<dbReference type="EMBL" id="QNSF01000003">
    <property type="protein sequence ID" value="RBP95383.1"/>
    <property type="molecule type" value="Genomic_DNA"/>
</dbReference>
<keyword evidence="8" id="KW-1185">Reference proteome</keyword>
<dbReference type="GO" id="GO:0015074">
    <property type="term" value="P:DNA integration"/>
    <property type="evidence" value="ECO:0007669"/>
    <property type="project" value="InterPro"/>
</dbReference>
<evidence type="ECO:0000313" key="8">
    <source>
        <dbReference type="Proteomes" id="UP000252731"/>
    </source>
</evidence>
<name>A0A366K2N1_CYTFI</name>
<dbReference type="InterPro" id="IPR010998">
    <property type="entry name" value="Integrase_recombinase_N"/>
</dbReference>
<evidence type="ECO:0000259" key="6">
    <source>
        <dbReference type="PROSITE" id="PS51900"/>
    </source>
</evidence>
<keyword evidence="3" id="KW-0233">DNA recombination</keyword>
<evidence type="ECO:0000313" key="7">
    <source>
        <dbReference type="EMBL" id="RBP95383.1"/>
    </source>
</evidence>
<sequence>MSSYFTRKKVKTKGEQYTTRKPVSQVDLTLTEMFERFMDIKKTEGLGKRTIDDHYLHFTYFCEFTQRDLKNEEIAVEVFRDYIAYMLEERDLSPVTVNIRIRPLKAFLRYSHKAGFLNSPIHEDIKILKTPEDTIESLTPAEIKLILGQIDDRYYAGFRDKCVIFTPLDTMVRISELLAIKRENVDLKQGTIKLEAHETKTKRARTVPISTKSVNLLREYISETEGNNELLFLSFNGEELAANTVRTPGFY</sequence>
<dbReference type="InterPro" id="IPR050090">
    <property type="entry name" value="Tyrosine_recombinase_XerCD"/>
</dbReference>
<evidence type="ECO:0000256" key="3">
    <source>
        <dbReference type="ARBA" id="ARBA00023172"/>
    </source>
</evidence>
<reference evidence="7 8" key="1">
    <citation type="submission" date="2018-06" db="EMBL/GenBank/DDBJ databases">
        <title>Freshwater and sediment microbial communities from various areas in North America, analyzing microbe dynamics in response to fracking.</title>
        <authorList>
            <person name="Lamendella R."/>
        </authorList>
    </citation>
    <scope>NUCLEOTIDE SEQUENCE [LARGE SCALE GENOMIC DNA]</scope>
    <source>
        <strain evidence="7 8">14_TX</strain>
    </source>
</reference>
<proteinExistence type="inferred from homology"/>
<dbReference type="Proteomes" id="UP000252731">
    <property type="component" value="Unassembled WGS sequence"/>
</dbReference>
<dbReference type="Gene3D" id="1.10.150.130">
    <property type="match status" value="1"/>
</dbReference>
<dbReference type="PANTHER" id="PTHR30349:SF41">
    <property type="entry name" value="INTEGRASE_RECOMBINASE PROTEIN MJ0367-RELATED"/>
    <property type="match status" value="1"/>
</dbReference>
<evidence type="ECO:0000256" key="1">
    <source>
        <dbReference type="ARBA" id="ARBA00008857"/>
    </source>
</evidence>
<dbReference type="Pfam" id="PF00589">
    <property type="entry name" value="Phage_integrase"/>
    <property type="match status" value="1"/>
</dbReference>
<feature type="domain" description="Core-binding (CB)" evidence="6">
    <location>
        <begin position="28"/>
        <end position="112"/>
    </location>
</feature>
<keyword evidence="2 4" id="KW-0238">DNA-binding</keyword>
<dbReference type="InterPro" id="IPR025269">
    <property type="entry name" value="SAM-like_dom"/>
</dbReference>
<dbReference type="PROSITE" id="PS51898">
    <property type="entry name" value="TYR_RECOMBINASE"/>
    <property type="match status" value="1"/>
</dbReference>
<dbReference type="PROSITE" id="PS51900">
    <property type="entry name" value="CB"/>
    <property type="match status" value="1"/>
</dbReference>
<dbReference type="PANTHER" id="PTHR30349">
    <property type="entry name" value="PHAGE INTEGRASE-RELATED"/>
    <property type="match status" value="1"/>
</dbReference>